<dbReference type="GO" id="GO:0046872">
    <property type="term" value="F:metal ion binding"/>
    <property type="evidence" value="ECO:0007669"/>
    <property type="project" value="InterPro"/>
</dbReference>
<evidence type="ECO:0000259" key="16">
    <source>
        <dbReference type="PROSITE" id="PS50968"/>
    </source>
</evidence>
<dbReference type="PANTHER" id="PTHR45728:SF3">
    <property type="entry name" value="ACETYL-COA CARBOXYLASE"/>
    <property type="match status" value="1"/>
</dbReference>
<dbReference type="WBParaSite" id="MhA1_Contig438.frz3.fgene1">
    <property type="protein sequence ID" value="MhA1_Contig438.frz3.fgene1"/>
    <property type="gene ID" value="MhA1_Contig438.frz3.fgene1"/>
</dbReference>
<dbReference type="PROSITE" id="PS50968">
    <property type="entry name" value="BIOTINYL_LIPOYL"/>
    <property type="match status" value="1"/>
</dbReference>
<dbReference type="Gene3D" id="3.30.1490.20">
    <property type="entry name" value="ATP-grasp fold, A domain"/>
    <property type="match status" value="1"/>
</dbReference>
<dbReference type="PROSITE" id="PS00867">
    <property type="entry name" value="CPSASE_2"/>
    <property type="match status" value="1"/>
</dbReference>
<dbReference type="InterPro" id="IPR005482">
    <property type="entry name" value="Biotin_COase_C"/>
</dbReference>
<comment type="catalytic activity">
    <reaction evidence="12">
        <text>hydrogencarbonate + acetyl-CoA + ATP = malonyl-CoA + ADP + phosphate + H(+)</text>
        <dbReference type="Rhea" id="RHEA:11308"/>
        <dbReference type="ChEBI" id="CHEBI:15378"/>
        <dbReference type="ChEBI" id="CHEBI:17544"/>
        <dbReference type="ChEBI" id="CHEBI:30616"/>
        <dbReference type="ChEBI" id="CHEBI:43474"/>
        <dbReference type="ChEBI" id="CHEBI:57288"/>
        <dbReference type="ChEBI" id="CHEBI:57384"/>
        <dbReference type="ChEBI" id="CHEBI:456216"/>
        <dbReference type="EC" id="6.4.1.2"/>
    </reaction>
</comment>
<keyword evidence="8" id="KW-0443">Lipid metabolism</keyword>
<evidence type="ECO:0000256" key="7">
    <source>
        <dbReference type="ARBA" id="ARBA00022840"/>
    </source>
</evidence>
<evidence type="ECO:0000256" key="8">
    <source>
        <dbReference type="ARBA" id="ARBA00023098"/>
    </source>
</evidence>
<evidence type="ECO:0000259" key="18">
    <source>
        <dbReference type="PROSITE" id="PS50979"/>
    </source>
</evidence>
<dbReference type="InterPro" id="IPR034733">
    <property type="entry name" value="AcCoA_carboxyl_beta"/>
</dbReference>
<sequence>MPRPMTLPSIQTFRVSKFDGTSATLSSNLVDQKNLVFNDIDDFVNHFCEDAAKARSIRKILVATNGIAAVKCILSMRKLLMQLFRNDRIIRFVCLTTEQEIQSKAEYLKMADYLVFSPAGANTNNYANVDEIVEHATRNNVDAVWAGWGHASENPRLPEELSKRNIVFIGPPSKAMFALGDKIASTIIAQTVKIPTIEWSGSGLVVEPTEEGSELEISKELYLKACVSDVEEGLKAMQEKNISYPVMIKASEGGGGKGIRKCISDEEFRLNFRRVQAEVPGSPIFLMKCMVNARHIEVQLIGDHYGQVIPIFTRDCSIQRRCQKIIEEAPAGIASPEIQRQMQMDAVNLAKKVGYVSAGTVEYMYLPSEQKYYFLELNPRLQVEHPCTEMVANINIPAIQLQIAMGIPLHRITEIRLFYGMDRYGNSTFPENQCRTDTNIHVIAARITSEDPAEGFRPASGSVEVLNFQSNQNVWGYFSVSSTGKVHEFADSQFGHLFAKGTTRYEAISALLCALKELELRATFTSQVNYLVGLLHDKEFENNDFHTGWLDARIAARVQSAPELPVHVTVAIGATLVGYTRISEVFSKFQSALERGQILPKSGLTETWELELVHHNIKYSVMVNRFGPINYLVRLNDSVVSTIVRELGNGTLIITYSHQAYTCHLEEESERFKVVIGRTLTIFEKENDPSMLRSKNAGRFMQYLKKEGDHVSVGEVYAEMESMKMVINLEVSKAGGRLIQVAQPGHVLFPGTLIARLEDQDDVSTQKPKNFVGRMEEWDSAMTRDLLDSGKSRLDTRFEDLILTCKDILSGYCLPEPYFHEKIVRLVDDLFSVLNNPQLPFALFKVMLYAVESRICRMSSYQKIKKLISNVNSHPFPAMELAEEMEQYLCTLNPTELGIEKQYFESLIRICERFGDGLLGHLRIVISEFLENFIDIEHHFQDVSYDKGVSSIKSIISDPSRVVRMVYSHTKVLDKNVFLKELLSRLDDESIIKLQMPLKRIANMFNQEIEPIAIYIRRILNKMHQLSYSNLCSNIQLNSKQYEMKEFILKYFNNNNECLEETTQKQQQYLHQFIKENNKAEYLNLLHEFFFTSNEEINKFSIKLFFSKLFLINEENIILFSKNKDAMFFKFELNSSSPYFNCRVQQQIPNNGETSVKENNENQNNKAFNYYITVINNIDSFNENYIKNFNAIDVDDTFLFIIKHKEKQYENSGIEQRVQEIKDCLTSSLSSTFHDAKPKYIDLMLSTKLQQPFYTTTLDFSVREKLELYRLPQGAENLTHPDSPYLIFRTNDHGLSRIFVRSSLKNVSSIITIQDRFSQIDESTLLQNKIFELLDGACGEIRVSCAADKSRSTFDCNHVFIRLEYDTEIGKRKTDYWPRSIEEAIKRCEKYLIKHRITEVEVNYEQLRPSNNSTNEITESQQFETIRIVYMNETGAIPEICVYRINEDRRLIPIESGGHARLAGKSSATPHHTIQQVNVQKKRYQANKLGTTYVYDMPIMFGKAAFDEWTFFKRSDPKSYSAAFDMLPSEQQLAINNSDVRKLAKVFEMVLTSDDPNSQLCIIRSEEELNRRMSSGCNDRGMIAWEMQIWTPDSPHGRSIVLISNDITFQMGSFSMREHRLYQKASEYSRTNKMPRVYIAANSGARIGFASDIKNHLNIVWNDDDRPEDGFRYLTLDSKIENSEILSQIESTLLNNGNRRIDAIIGKEGDIGVENLVGSGLIAAETSAAYRKVPTYCLVSGRAVGIGAYVARLSHRICQVENSHIILTGAAALNSVLGREVYTSNNQLGGPQIMYHNGVTHSVAHDDMDGIKKILHWITYLPPSSSLPSPTIFNNNSVEENNQQKDSVNIPLCMLKDDKARMVHTQPTKSAYDPRLMLDPPDGGGLFDKGTFDEIMSGWAKTIIAGRARLRGLAVGVLAVETRTVECEIPADPATQDSQAKCVLQAGQVWHTDSAFKTAEAINDFNHEGLPLIILANIRGFSGGQKDMFEMVLKFGAWIVDALQTYTQPVIIYLPPFGELRGGAWAVLDTQINPTCITMLADSNSRGGVLEANGIVEIKFREKDLSVLLKKCDEKTAKLEEELISFKNNKIENNQQKKKELQQEYEKRKEKLLPVCRAAAVRFADLHDTTARMIAKGAIHDEVAWQNTRNYFYNLLCVQSIKMQMAKSYLAACSINSLTTTSNLSYSIDDLEKGCKWVDEHLANYKIQIRRQVNPKDKPSMDFSKRTRFIYFFEQIMEYANGKEFQHVLEQIKADSLLKQLKLVTGNKEQRERFVAALLERD</sequence>
<dbReference type="PROSITE" id="PS50975">
    <property type="entry name" value="ATP_GRASP"/>
    <property type="match status" value="1"/>
</dbReference>
<dbReference type="GO" id="GO:0006633">
    <property type="term" value="P:fatty acid biosynthetic process"/>
    <property type="evidence" value="ECO:0007669"/>
    <property type="project" value="UniProtKB-KW"/>
</dbReference>
<dbReference type="GO" id="GO:0003989">
    <property type="term" value="F:acetyl-CoA carboxylase activity"/>
    <property type="evidence" value="ECO:0007669"/>
    <property type="project" value="UniProtKB-EC"/>
</dbReference>
<dbReference type="InterPro" id="IPR011764">
    <property type="entry name" value="Biotin_carboxylation_dom"/>
</dbReference>
<dbReference type="Gene3D" id="3.90.1770.10">
    <property type="entry name" value="PreATP-grasp domain"/>
    <property type="match status" value="1"/>
</dbReference>
<feature type="domain" description="Lipoyl-binding" evidence="16">
    <location>
        <begin position="683"/>
        <end position="758"/>
    </location>
</feature>
<dbReference type="InterPro" id="IPR013537">
    <property type="entry name" value="AcCoA_COase_cen"/>
</dbReference>
<keyword evidence="6" id="KW-0276">Fatty acid metabolism</keyword>
<feature type="domain" description="Biotin carboxylation" evidence="18">
    <location>
        <begin position="56"/>
        <end position="555"/>
    </location>
</feature>
<keyword evidence="15" id="KW-0175">Coiled coil</keyword>
<dbReference type="InterPro" id="IPR005481">
    <property type="entry name" value="BC-like_N"/>
</dbReference>
<evidence type="ECO:0000256" key="14">
    <source>
        <dbReference type="PROSITE-ProRule" id="PRU00409"/>
    </source>
</evidence>
<evidence type="ECO:0000256" key="15">
    <source>
        <dbReference type="SAM" id="Coils"/>
    </source>
</evidence>
<evidence type="ECO:0000256" key="12">
    <source>
        <dbReference type="ARBA" id="ARBA00048065"/>
    </source>
</evidence>
<dbReference type="Gene3D" id="3.90.226.10">
    <property type="entry name" value="2-enoyl-CoA Hydratase, Chain A, domain 1"/>
    <property type="match status" value="2"/>
</dbReference>
<dbReference type="UniPathway" id="UPA00655">
    <property type="reaction ID" value="UER00711"/>
</dbReference>
<evidence type="ECO:0000256" key="4">
    <source>
        <dbReference type="ARBA" id="ARBA00022598"/>
    </source>
</evidence>
<evidence type="ECO:0000256" key="6">
    <source>
        <dbReference type="ARBA" id="ARBA00022832"/>
    </source>
</evidence>
<dbReference type="InterPro" id="IPR011053">
    <property type="entry name" value="Single_hybrid_motif"/>
</dbReference>
<dbReference type="PROSITE" id="PS50980">
    <property type="entry name" value="COA_CT_NTER"/>
    <property type="match status" value="1"/>
</dbReference>
<dbReference type="Pfam" id="PF21385">
    <property type="entry name" value="ACCA_BT"/>
    <property type="match status" value="1"/>
</dbReference>
<dbReference type="GO" id="GO:2001295">
    <property type="term" value="P:malonyl-CoA biosynthetic process"/>
    <property type="evidence" value="ECO:0007669"/>
    <property type="project" value="UniProtKB-UniPathway"/>
</dbReference>
<evidence type="ECO:0000259" key="17">
    <source>
        <dbReference type="PROSITE" id="PS50975"/>
    </source>
</evidence>
<dbReference type="InterPro" id="IPR011054">
    <property type="entry name" value="Rudment_hybrid_motif"/>
</dbReference>
<reference evidence="22" key="1">
    <citation type="submission" date="2016-11" db="UniProtKB">
        <authorList>
            <consortium name="WormBaseParasite"/>
        </authorList>
    </citation>
    <scope>IDENTIFICATION</scope>
</reference>
<dbReference type="InterPro" id="IPR005479">
    <property type="entry name" value="CPAse_ATP-bd"/>
</dbReference>
<dbReference type="PANTHER" id="PTHR45728">
    <property type="entry name" value="ACETYL-COA CARBOXYLASE, ISOFORM A"/>
    <property type="match status" value="1"/>
</dbReference>
<evidence type="ECO:0000256" key="2">
    <source>
        <dbReference type="ARBA" id="ARBA00004956"/>
    </source>
</evidence>
<dbReference type="InterPro" id="IPR000089">
    <property type="entry name" value="Biotin_lipoyl"/>
</dbReference>
<protein>
    <submittedName>
        <fullName evidence="22">Acetyl-CoA carboxylase</fullName>
    </submittedName>
</protein>
<dbReference type="SUPFAM" id="SSF51246">
    <property type="entry name" value="Rudiment single hybrid motif"/>
    <property type="match status" value="1"/>
</dbReference>
<dbReference type="GO" id="GO:0004075">
    <property type="term" value="F:biotin carboxylase activity"/>
    <property type="evidence" value="ECO:0007669"/>
    <property type="project" value="UniProtKB-EC"/>
</dbReference>
<dbReference type="Gene3D" id="2.40.460.10">
    <property type="entry name" value="Biotin dependent carboxylase carboxyltransferase"/>
    <property type="match status" value="1"/>
</dbReference>
<evidence type="ECO:0000313" key="22">
    <source>
        <dbReference type="WBParaSite" id="MhA1_Contig438.frz3.fgene1"/>
    </source>
</evidence>
<comment type="pathway">
    <text evidence="2">Lipid metabolism; malonyl-CoA biosynthesis; malonyl-CoA from acetyl-CoA: step 1/1.</text>
</comment>
<feature type="domain" description="CoA carboxyltransferase C-terminal" evidence="20">
    <location>
        <begin position="1855"/>
        <end position="2136"/>
    </location>
</feature>
<dbReference type="Proteomes" id="UP000095281">
    <property type="component" value="Unplaced"/>
</dbReference>
<feature type="domain" description="ATP-grasp" evidence="17">
    <location>
        <begin position="211"/>
        <end position="405"/>
    </location>
</feature>
<evidence type="ECO:0000256" key="10">
    <source>
        <dbReference type="ARBA" id="ARBA00023267"/>
    </source>
</evidence>
<dbReference type="SUPFAM" id="SSF51230">
    <property type="entry name" value="Single hybrid motif"/>
    <property type="match status" value="1"/>
</dbReference>
<evidence type="ECO:0000259" key="20">
    <source>
        <dbReference type="PROSITE" id="PS50989"/>
    </source>
</evidence>
<dbReference type="FunFam" id="2.40.50.100:FF:000005">
    <property type="entry name" value="Acetyl-CoA carboxylase 1"/>
    <property type="match status" value="1"/>
</dbReference>
<feature type="domain" description="CoA carboxyltransferase N-terminal" evidence="19">
    <location>
        <begin position="1472"/>
        <end position="1833"/>
    </location>
</feature>
<keyword evidence="5 14" id="KW-0547">Nucleotide-binding</keyword>
<dbReference type="FunFam" id="3.30.1490.20:FF:000003">
    <property type="entry name" value="acetyl-CoA carboxylase isoform X1"/>
    <property type="match status" value="1"/>
</dbReference>
<dbReference type="InterPro" id="IPR011763">
    <property type="entry name" value="COA_CT_C"/>
</dbReference>
<keyword evidence="10" id="KW-0092">Biotin</keyword>
<dbReference type="OMA" id="PTPKGHC"/>
<evidence type="ECO:0000313" key="21">
    <source>
        <dbReference type="Proteomes" id="UP000095281"/>
    </source>
</evidence>
<keyword evidence="21" id="KW-1185">Reference proteome</keyword>
<evidence type="ECO:0000256" key="11">
    <source>
        <dbReference type="ARBA" id="ARBA00023268"/>
    </source>
</evidence>
<dbReference type="PROSITE" id="PS50979">
    <property type="entry name" value="BC"/>
    <property type="match status" value="1"/>
</dbReference>
<dbReference type="InterPro" id="IPR049074">
    <property type="entry name" value="ACCA_BT"/>
</dbReference>
<dbReference type="SUPFAM" id="SSF52096">
    <property type="entry name" value="ClpP/crotonase"/>
    <property type="match status" value="2"/>
</dbReference>
<evidence type="ECO:0000259" key="19">
    <source>
        <dbReference type="PROSITE" id="PS50980"/>
    </source>
</evidence>
<keyword evidence="4" id="KW-0436">Ligase</keyword>
<dbReference type="Pfam" id="PF08326">
    <property type="entry name" value="ACC_central"/>
    <property type="match status" value="1"/>
</dbReference>
<dbReference type="Pfam" id="PF00289">
    <property type="entry name" value="Biotin_carb_N"/>
    <property type="match status" value="1"/>
</dbReference>
<dbReference type="InterPro" id="IPR011762">
    <property type="entry name" value="COA_CT_N"/>
</dbReference>
<proteinExistence type="predicted"/>
<evidence type="ECO:0000256" key="9">
    <source>
        <dbReference type="ARBA" id="ARBA00023160"/>
    </source>
</evidence>
<dbReference type="GO" id="GO:0005739">
    <property type="term" value="C:mitochondrion"/>
    <property type="evidence" value="ECO:0007669"/>
    <property type="project" value="TreeGrafter"/>
</dbReference>
<dbReference type="Gene3D" id="3.40.50.20">
    <property type="match status" value="1"/>
</dbReference>
<feature type="coiled-coil region" evidence="15">
    <location>
        <begin position="2069"/>
        <end position="2111"/>
    </location>
</feature>
<dbReference type="InterPro" id="IPR049076">
    <property type="entry name" value="ACCA"/>
</dbReference>
<dbReference type="PROSITE" id="PS50989">
    <property type="entry name" value="COA_CT_CTER"/>
    <property type="match status" value="1"/>
</dbReference>
<dbReference type="InterPro" id="IPR016185">
    <property type="entry name" value="PreATP-grasp_dom_sf"/>
</dbReference>
<dbReference type="SUPFAM" id="SSF52440">
    <property type="entry name" value="PreATP-grasp domain"/>
    <property type="match status" value="1"/>
</dbReference>
<dbReference type="Pfam" id="PF01039">
    <property type="entry name" value="Carboxyl_trans"/>
    <property type="match status" value="1"/>
</dbReference>
<dbReference type="PROSITE" id="PS00866">
    <property type="entry name" value="CPSASE_1"/>
    <property type="match status" value="1"/>
</dbReference>
<keyword evidence="9" id="KW-0275">Fatty acid biosynthesis</keyword>
<dbReference type="CDD" id="cd06850">
    <property type="entry name" value="biotinyl_domain"/>
    <property type="match status" value="1"/>
</dbReference>
<dbReference type="Pfam" id="PF02785">
    <property type="entry name" value="Biotin_carb_C"/>
    <property type="match status" value="1"/>
</dbReference>
<evidence type="ECO:0000256" key="3">
    <source>
        <dbReference type="ARBA" id="ARBA00022516"/>
    </source>
</evidence>
<dbReference type="InterPro" id="IPR029045">
    <property type="entry name" value="ClpP/crotonase-like_dom_sf"/>
</dbReference>
<organism evidence="21 22">
    <name type="scientific">Meloidogyne hapla</name>
    <name type="common">Root-knot nematode worm</name>
    <dbReference type="NCBI Taxonomy" id="6305"/>
    <lineage>
        <taxon>Eukaryota</taxon>
        <taxon>Metazoa</taxon>
        <taxon>Ecdysozoa</taxon>
        <taxon>Nematoda</taxon>
        <taxon>Chromadorea</taxon>
        <taxon>Rhabditida</taxon>
        <taxon>Tylenchina</taxon>
        <taxon>Tylenchomorpha</taxon>
        <taxon>Tylenchoidea</taxon>
        <taxon>Meloidogynidae</taxon>
        <taxon>Meloidogyninae</taxon>
        <taxon>Meloidogyne</taxon>
    </lineage>
</organism>
<dbReference type="GO" id="GO:0005524">
    <property type="term" value="F:ATP binding"/>
    <property type="evidence" value="ECO:0007669"/>
    <property type="project" value="UniProtKB-UniRule"/>
</dbReference>
<accession>A0A1I8BS01</accession>
<keyword evidence="7 14" id="KW-0067">ATP-binding</keyword>
<dbReference type="InterPro" id="IPR011761">
    <property type="entry name" value="ATP-grasp"/>
</dbReference>
<name>A0A1I8BS01_MELHA</name>
<dbReference type="InterPro" id="IPR013815">
    <property type="entry name" value="ATP_grasp_subdomain_1"/>
</dbReference>
<dbReference type="Gene3D" id="3.30.470.20">
    <property type="entry name" value="ATP-grasp fold, B domain"/>
    <property type="match status" value="1"/>
</dbReference>
<dbReference type="Gene3D" id="2.40.50.100">
    <property type="match status" value="1"/>
</dbReference>
<comment type="cofactor">
    <cofactor evidence="1">
        <name>biotin</name>
        <dbReference type="ChEBI" id="CHEBI:57586"/>
    </cofactor>
</comment>
<evidence type="ECO:0000256" key="13">
    <source>
        <dbReference type="ARBA" id="ARBA00048600"/>
    </source>
</evidence>
<dbReference type="SUPFAM" id="SSF56059">
    <property type="entry name" value="Glutathione synthetase ATP-binding domain-like"/>
    <property type="match status" value="1"/>
</dbReference>
<keyword evidence="3" id="KW-0444">Lipid biosynthesis</keyword>
<keyword evidence="11" id="KW-0511">Multifunctional enzyme</keyword>
<evidence type="ECO:0000256" key="1">
    <source>
        <dbReference type="ARBA" id="ARBA00001953"/>
    </source>
</evidence>
<dbReference type="SMART" id="SM00878">
    <property type="entry name" value="Biotin_carb_C"/>
    <property type="match status" value="1"/>
</dbReference>
<evidence type="ECO:0000256" key="5">
    <source>
        <dbReference type="ARBA" id="ARBA00022741"/>
    </source>
</evidence>
<comment type="catalytic activity">
    <reaction evidence="13">
        <text>N(6)-biotinyl-L-lysyl-[protein] + hydrogencarbonate + ATP = N(6)-carboxybiotinyl-L-lysyl-[protein] + ADP + phosphate + H(+)</text>
        <dbReference type="Rhea" id="RHEA:13501"/>
        <dbReference type="Rhea" id="RHEA-COMP:10505"/>
        <dbReference type="Rhea" id="RHEA-COMP:10506"/>
        <dbReference type="ChEBI" id="CHEBI:15378"/>
        <dbReference type="ChEBI" id="CHEBI:17544"/>
        <dbReference type="ChEBI" id="CHEBI:30616"/>
        <dbReference type="ChEBI" id="CHEBI:43474"/>
        <dbReference type="ChEBI" id="CHEBI:83144"/>
        <dbReference type="ChEBI" id="CHEBI:83145"/>
        <dbReference type="ChEBI" id="CHEBI:456216"/>
        <dbReference type="EC" id="6.3.4.14"/>
    </reaction>
</comment>
<dbReference type="Pfam" id="PF02786">
    <property type="entry name" value="CPSase_L_D2"/>
    <property type="match status" value="1"/>
</dbReference>